<dbReference type="RefSeq" id="WP_185293609.1">
    <property type="nucleotide sequence ID" value="NZ_AP023287.1"/>
</dbReference>
<keyword evidence="1" id="KW-0732">Signal</keyword>
<reference evidence="2 3" key="1">
    <citation type="submission" date="2020-07" db="EMBL/GenBank/DDBJ databases">
        <title>Complete genome sequence of Mycolicibacterium litorale like strain isolated from cardiac implantable electronic device infection.</title>
        <authorList>
            <person name="Fukano H."/>
            <person name="Miyama H."/>
            <person name="Hoshino Y."/>
        </authorList>
    </citation>
    <scope>NUCLEOTIDE SEQUENCE [LARGE SCALE GENOMIC DNA]</scope>
    <source>
        <strain evidence="2 3">NIIDNTM18</strain>
    </source>
</reference>
<proteinExistence type="predicted"/>
<feature type="signal peptide" evidence="1">
    <location>
        <begin position="1"/>
        <end position="30"/>
    </location>
</feature>
<protein>
    <recommendedName>
        <fullName evidence="4">Secreted protein</fullName>
    </recommendedName>
</protein>
<feature type="chain" id="PRO_5039532604" description="Secreted protein" evidence="1">
    <location>
        <begin position="31"/>
        <end position="130"/>
    </location>
</feature>
<gene>
    <name evidence="2" type="ORF">NIIDNTM18_52670</name>
</gene>
<name>A0A6S6PCB4_9MYCO</name>
<evidence type="ECO:0000313" key="3">
    <source>
        <dbReference type="Proteomes" id="UP000515734"/>
    </source>
</evidence>
<organism evidence="2 3">
    <name type="scientific">Mycolicibacterium litorale</name>
    <dbReference type="NCBI Taxonomy" id="758802"/>
    <lineage>
        <taxon>Bacteria</taxon>
        <taxon>Bacillati</taxon>
        <taxon>Actinomycetota</taxon>
        <taxon>Actinomycetes</taxon>
        <taxon>Mycobacteriales</taxon>
        <taxon>Mycobacteriaceae</taxon>
        <taxon>Mycolicibacterium</taxon>
    </lineage>
</organism>
<evidence type="ECO:0000256" key="1">
    <source>
        <dbReference type="SAM" id="SignalP"/>
    </source>
</evidence>
<dbReference type="EMBL" id="AP023287">
    <property type="protein sequence ID" value="BCI55989.1"/>
    <property type="molecule type" value="Genomic_DNA"/>
</dbReference>
<evidence type="ECO:0000313" key="2">
    <source>
        <dbReference type="EMBL" id="BCI55989.1"/>
    </source>
</evidence>
<sequence>MRIQLLRTAAVTACLSAAVAAGLPSASAQGEPVLGTPMDQYSEGFGTVKPAMITQNSLCANLVHNIVWDSWGGPVAHGAGVQCQSAGAASRGEPAQPVSLTASDLGPCGGTLAYRTLQYDSNEPFPICRG</sequence>
<dbReference type="Proteomes" id="UP000515734">
    <property type="component" value="Chromosome"/>
</dbReference>
<evidence type="ECO:0008006" key="4">
    <source>
        <dbReference type="Google" id="ProtNLM"/>
    </source>
</evidence>
<dbReference type="AlphaFoldDB" id="A0A6S6PCB4"/>
<accession>A0A6S6PCB4</accession>